<protein>
    <recommendedName>
        <fullName evidence="2">DegT/DnrJ/EryC1/StrS aminotransferase family protein</fullName>
    </recommendedName>
</protein>
<feature type="non-terminal residue" evidence="1">
    <location>
        <position position="1"/>
    </location>
</feature>
<evidence type="ECO:0000313" key="1">
    <source>
        <dbReference type="EMBL" id="KKL75337.1"/>
    </source>
</evidence>
<dbReference type="GO" id="GO:0008483">
    <property type="term" value="F:transaminase activity"/>
    <property type="evidence" value="ECO:0007669"/>
    <property type="project" value="TreeGrafter"/>
</dbReference>
<dbReference type="InterPro" id="IPR000653">
    <property type="entry name" value="DegT/StrS_aminotransferase"/>
</dbReference>
<dbReference type="Gene3D" id="3.90.1150.10">
    <property type="entry name" value="Aspartate Aminotransferase, domain 1"/>
    <property type="match status" value="1"/>
</dbReference>
<gene>
    <name evidence="1" type="ORF">LCGC14_2055870</name>
</gene>
<organism evidence="1">
    <name type="scientific">marine sediment metagenome</name>
    <dbReference type="NCBI Taxonomy" id="412755"/>
    <lineage>
        <taxon>unclassified sequences</taxon>
        <taxon>metagenomes</taxon>
        <taxon>ecological metagenomes</taxon>
    </lineage>
</organism>
<dbReference type="InterPro" id="IPR015422">
    <property type="entry name" value="PyrdxlP-dep_Trfase_small"/>
</dbReference>
<sequence>KIQEFNSILAYHAIQQFDKTKSRRRELMEYYRDNLADVPVRIWETREGVDPSYKDCVLFTDQREELDTFLQSRGIGTKRYFDPSIPDMGSFEGIVHSADNARRLSATCLSLPLYPALTDSEIGYVVQAVGDFFRG</sequence>
<name>A0A0F9HJM8_9ZZZZ</name>
<dbReference type="EMBL" id="LAZR01024378">
    <property type="protein sequence ID" value="KKL75337.1"/>
    <property type="molecule type" value="Genomic_DNA"/>
</dbReference>
<reference evidence="1" key="1">
    <citation type="journal article" date="2015" name="Nature">
        <title>Complex archaea that bridge the gap between prokaryotes and eukaryotes.</title>
        <authorList>
            <person name="Spang A."/>
            <person name="Saw J.H."/>
            <person name="Jorgensen S.L."/>
            <person name="Zaremba-Niedzwiedzka K."/>
            <person name="Martijn J."/>
            <person name="Lind A.E."/>
            <person name="van Eijk R."/>
            <person name="Schleper C."/>
            <person name="Guy L."/>
            <person name="Ettema T.J."/>
        </authorList>
    </citation>
    <scope>NUCLEOTIDE SEQUENCE</scope>
</reference>
<dbReference type="PANTHER" id="PTHR30244">
    <property type="entry name" value="TRANSAMINASE"/>
    <property type="match status" value="1"/>
</dbReference>
<accession>A0A0F9HJM8</accession>
<evidence type="ECO:0008006" key="2">
    <source>
        <dbReference type="Google" id="ProtNLM"/>
    </source>
</evidence>
<comment type="caution">
    <text evidence="1">The sequence shown here is derived from an EMBL/GenBank/DDBJ whole genome shotgun (WGS) entry which is preliminary data.</text>
</comment>
<dbReference type="GO" id="GO:0030170">
    <property type="term" value="F:pyridoxal phosphate binding"/>
    <property type="evidence" value="ECO:0007669"/>
    <property type="project" value="TreeGrafter"/>
</dbReference>
<dbReference type="GO" id="GO:0000271">
    <property type="term" value="P:polysaccharide biosynthetic process"/>
    <property type="evidence" value="ECO:0007669"/>
    <property type="project" value="TreeGrafter"/>
</dbReference>
<proteinExistence type="predicted"/>
<dbReference type="PANTHER" id="PTHR30244:SF34">
    <property type="entry name" value="DTDP-4-AMINO-4,6-DIDEOXYGALACTOSE TRANSAMINASE"/>
    <property type="match status" value="1"/>
</dbReference>
<dbReference type="InterPro" id="IPR015424">
    <property type="entry name" value="PyrdxlP-dep_Trfase"/>
</dbReference>
<dbReference type="Pfam" id="PF01041">
    <property type="entry name" value="DegT_DnrJ_EryC1"/>
    <property type="match status" value="1"/>
</dbReference>
<dbReference type="AlphaFoldDB" id="A0A0F9HJM8"/>
<dbReference type="SUPFAM" id="SSF53383">
    <property type="entry name" value="PLP-dependent transferases"/>
    <property type="match status" value="1"/>
</dbReference>